<dbReference type="Gene3D" id="3.50.30.50">
    <property type="entry name" value="Putative cyclase"/>
    <property type="match status" value="1"/>
</dbReference>
<keyword evidence="2" id="KW-1185">Reference proteome</keyword>
<protein>
    <submittedName>
        <fullName evidence="1">Cyclase family protein</fullName>
        <ecNumber evidence="1">3.5.-.-</ecNumber>
    </submittedName>
</protein>
<sequence>MEMTMKALIDLTHSFDHSMPVYPGDDCPEITQIARIAEDEYNEFCFRGGMHVGTHIDAPLHMVADGQPVSAIPVSRFFGRGRLIDARGSSEISVDLLKGARVERGDIIVVLTGWHERFRKADYFADHPLVTPAFAEELIRKEVSILALDTPTPDRHPFPIHKMLLGNGVLIIENLANVSSLVDHPSFEIVALPAKYQWDGAPVRVVAKPSP</sequence>
<dbReference type="InterPro" id="IPR007325">
    <property type="entry name" value="KFase/CYL"/>
</dbReference>
<keyword evidence="1" id="KW-0378">Hydrolase</keyword>
<dbReference type="RefSeq" id="WP_302110542.1">
    <property type="nucleotide sequence ID" value="NZ_JAUKTR010000005.1"/>
</dbReference>
<dbReference type="PANTHER" id="PTHR31118">
    <property type="entry name" value="CYCLASE-LIKE PROTEIN 2"/>
    <property type="match status" value="1"/>
</dbReference>
<comment type="caution">
    <text evidence="1">The sequence shown here is derived from an EMBL/GenBank/DDBJ whole genome shotgun (WGS) entry which is preliminary data.</text>
</comment>
<dbReference type="InterPro" id="IPR037175">
    <property type="entry name" value="KFase_sf"/>
</dbReference>
<dbReference type="Pfam" id="PF04199">
    <property type="entry name" value="Cyclase"/>
    <property type="match status" value="1"/>
</dbReference>
<reference evidence="1" key="1">
    <citation type="submission" date="2023-07" db="EMBL/GenBank/DDBJ databases">
        <title>Brevundimonas soil sp. nov., isolated from the soil of chemical plant.</title>
        <authorList>
            <person name="Wu N."/>
        </authorList>
    </citation>
    <scope>NUCLEOTIDE SEQUENCE</scope>
    <source>
        <strain evidence="1">XZ-24</strain>
    </source>
</reference>
<organism evidence="1 2">
    <name type="scientific">Peiella sedimenti</name>
    <dbReference type="NCBI Taxonomy" id="3061083"/>
    <lineage>
        <taxon>Bacteria</taxon>
        <taxon>Pseudomonadati</taxon>
        <taxon>Pseudomonadota</taxon>
        <taxon>Alphaproteobacteria</taxon>
        <taxon>Caulobacterales</taxon>
        <taxon>Caulobacteraceae</taxon>
        <taxon>Peiella</taxon>
    </lineage>
</organism>
<gene>
    <name evidence="1" type="ORF">Q0812_11810</name>
</gene>
<evidence type="ECO:0000313" key="1">
    <source>
        <dbReference type="EMBL" id="MDO1560112.1"/>
    </source>
</evidence>
<dbReference type="EMBL" id="JAUKTR010000005">
    <property type="protein sequence ID" value="MDO1560112.1"/>
    <property type="molecule type" value="Genomic_DNA"/>
</dbReference>
<dbReference type="PANTHER" id="PTHR31118:SF12">
    <property type="entry name" value="CYCLASE-LIKE PROTEIN 2"/>
    <property type="match status" value="1"/>
</dbReference>
<dbReference type="GO" id="GO:0016787">
    <property type="term" value="F:hydrolase activity"/>
    <property type="evidence" value="ECO:0007669"/>
    <property type="project" value="UniProtKB-KW"/>
</dbReference>
<proteinExistence type="predicted"/>
<dbReference type="EC" id="3.5.-.-" evidence="1"/>
<evidence type="ECO:0000313" key="2">
    <source>
        <dbReference type="Proteomes" id="UP001169063"/>
    </source>
</evidence>
<dbReference type="Proteomes" id="UP001169063">
    <property type="component" value="Unassembled WGS sequence"/>
</dbReference>
<accession>A0ABT8SNF4</accession>
<name>A0ABT8SNF4_9CAUL</name>
<dbReference type="SUPFAM" id="SSF102198">
    <property type="entry name" value="Putative cyclase"/>
    <property type="match status" value="1"/>
</dbReference>